<dbReference type="InterPro" id="IPR007016">
    <property type="entry name" value="O-antigen_ligase-rel_domated"/>
</dbReference>
<dbReference type="Pfam" id="PF04932">
    <property type="entry name" value="Wzy_C"/>
    <property type="match status" value="1"/>
</dbReference>
<feature type="transmembrane region" description="Helical" evidence="5">
    <location>
        <begin position="390"/>
        <end position="408"/>
    </location>
</feature>
<dbReference type="STRING" id="574349.SAMN05443545_10624"/>
<evidence type="ECO:0000313" key="8">
    <source>
        <dbReference type="Proteomes" id="UP000198500"/>
    </source>
</evidence>
<keyword evidence="8" id="KW-1185">Reference proteome</keyword>
<dbReference type="InterPro" id="IPR051533">
    <property type="entry name" value="WaaL-like"/>
</dbReference>
<feature type="transmembrane region" description="Helical" evidence="5">
    <location>
        <begin position="177"/>
        <end position="193"/>
    </location>
</feature>
<feature type="transmembrane region" description="Helical" evidence="5">
    <location>
        <begin position="82"/>
        <end position="101"/>
    </location>
</feature>
<keyword evidence="3 5" id="KW-1133">Transmembrane helix</keyword>
<evidence type="ECO:0000259" key="6">
    <source>
        <dbReference type="Pfam" id="PF04932"/>
    </source>
</evidence>
<feature type="transmembrane region" description="Helical" evidence="5">
    <location>
        <begin position="199"/>
        <end position="218"/>
    </location>
</feature>
<dbReference type="EMBL" id="FNNI01000006">
    <property type="protein sequence ID" value="SDX53983.1"/>
    <property type="molecule type" value="Genomic_DNA"/>
</dbReference>
<organism evidence="7 8">
    <name type="scientific">Aidingimonas halophila</name>
    <dbReference type="NCBI Taxonomy" id="574349"/>
    <lineage>
        <taxon>Bacteria</taxon>
        <taxon>Pseudomonadati</taxon>
        <taxon>Pseudomonadota</taxon>
        <taxon>Gammaproteobacteria</taxon>
        <taxon>Oceanospirillales</taxon>
        <taxon>Halomonadaceae</taxon>
        <taxon>Aidingimonas</taxon>
    </lineage>
</organism>
<dbReference type="PANTHER" id="PTHR37422:SF23">
    <property type="entry name" value="TEICHURONIC ACID BIOSYNTHESIS PROTEIN TUAE"/>
    <property type="match status" value="1"/>
</dbReference>
<dbReference type="GO" id="GO:0016874">
    <property type="term" value="F:ligase activity"/>
    <property type="evidence" value="ECO:0007669"/>
    <property type="project" value="UniProtKB-KW"/>
</dbReference>
<evidence type="ECO:0000256" key="2">
    <source>
        <dbReference type="ARBA" id="ARBA00022692"/>
    </source>
</evidence>
<keyword evidence="2 5" id="KW-0812">Transmembrane</keyword>
<evidence type="ECO:0000313" key="7">
    <source>
        <dbReference type="EMBL" id="SDX53983.1"/>
    </source>
</evidence>
<feature type="transmembrane region" description="Helical" evidence="5">
    <location>
        <begin position="144"/>
        <end position="165"/>
    </location>
</feature>
<proteinExistence type="predicted"/>
<protein>
    <submittedName>
        <fullName evidence="7">O-antigen ligase</fullName>
    </submittedName>
</protein>
<feature type="transmembrane region" description="Helical" evidence="5">
    <location>
        <begin position="110"/>
        <end position="132"/>
    </location>
</feature>
<evidence type="ECO:0000256" key="3">
    <source>
        <dbReference type="ARBA" id="ARBA00022989"/>
    </source>
</evidence>
<dbReference type="PANTHER" id="PTHR37422">
    <property type="entry name" value="TEICHURONIC ACID BIOSYNTHESIS PROTEIN TUAE"/>
    <property type="match status" value="1"/>
</dbReference>
<feature type="transmembrane region" description="Helical" evidence="5">
    <location>
        <begin position="225"/>
        <end position="245"/>
    </location>
</feature>
<evidence type="ECO:0000256" key="1">
    <source>
        <dbReference type="ARBA" id="ARBA00004141"/>
    </source>
</evidence>
<comment type="subcellular location">
    <subcellularLocation>
        <location evidence="1">Membrane</location>
        <topology evidence="1">Multi-pass membrane protein</topology>
    </subcellularLocation>
</comment>
<reference evidence="7 8" key="1">
    <citation type="submission" date="2016-10" db="EMBL/GenBank/DDBJ databases">
        <authorList>
            <person name="de Groot N.N."/>
        </authorList>
    </citation>
    <scope>NUCLEOTIDE SEQUENCE [LARGE SCALE GENOMIC DNA]</scope>
    <source>
        <strain evidence="7 8">DSM 19219</strain>
    </source>
</reference>
<evidence type="ECO:0000256" key="5">
    <source>
        <dbReference type="SAM" id="Phobius"/>
    </source>
</evidence>
<dbReference type="GO" id="GO:0016020">
    <property type="term" value="C:membrane"/>
    <property type="evidence" value="ECO:0007669"/>
    <property type="project" value="UniProtKB-SubCell"/>
</dbReference>
<dbReference type="OrthoDB" id="8576060at2"/>
<dbReference type="AlphaFoldDB" id="A0A1H3CIL5"/>
<evidence type="ECO:0000256" key="4">
    <source>
        <dbReference type="ARBA" id="ARBA00023136"/>
    </source>
</evidence>
<keyword evidence="4 5" id="KW-0472">Membrane</keyword>
<feature type="transmembrane region" description="Helical" evidence="5">
    <location>
        <begin position="362"/>
        <end position="384"/>
    </location>
</feature>
<keyword evidence="7" id="KW-0436">Ligase</keyword>
<feature type="domain" description="O-antigen ligase-related" evidence="6">
    <location>
        <begin position="183"/>
        <end position="338"/>
    </location>
</feature>
<feature type="transmembrane region" description="Helical" evidence="5">
    <location>
        <begin position="12"/>
        <end position="29"/>
    </location>
</feature>
<name>A0A1H3CIL5_9GAMM</name>
<accession>A0A1H3CIL5</accession>
<dbReference type="Proteomes" id="UP000198500">
    <property type="component" value="Unassembled WGS sequence"/>
</dbReference>
<gene>
    <name evidence="7" type="ORF">SAMN05443545_10624</name>
</gene>
<dbReference type="RefSeq" id="WP_092570054.1">
    <property type="nucleotide sequence ID" value="NZ_BMXH01000010.1"/>
</dbReference>
<feature type="transmembrane region" description="Helical" evidence="5">
    <location>
        <begin position="331"/>
        <end position="350"/>
    </location>
</feature>
<sequence>MQRAPGWQRVNGWGVVAFAALLVTVPLVLEGVLLLMLPLMGLGVLLSVGALCRQPGDGAIVAALLAYGCWWLVDAWRSGAELWPWSMAFWPLWGVVVLLWLRRFSPPFHYWYYGIVTGALGAGVVAVVERLLGAERAGGHINAIPFGNLSLLLAAMSLVLALMILESGRHRASRRGLVAALLAAGFALVAMVLSGTRGAWIVVPLMGATIGIAYHRSLFRLINPWVAVGCMVVCGAALLILPVGVTLRLMEMAQEVGAYHRTGEADTSYGARVEMWRAAWLLFQSAPWLGWGETELITKRDMLIADDAVSPAIHYYDQLHSDILDTLARRGIVGGLGLAMLYGVPAWLFLQYRRHACPAVKALVVSGILLVMAFLIFGMSQSMLRDSRGLIAYLGFLAILWALLQRQLSLLHKDTNR</sequence>